<gene>
    <name evidence="1" type="ORF">DWX20_07775</name>
</gene>
<comment type="caution">
    <text evidence="1">The sequence shown here is derived from an EMBL/GenBank/DDBJ whole genome shotgun (WGS) entry which is preliminary data.</text>
</comment>
<evidence type="ECO:0000313" key="2">
    <source>
        <dbReference type="Proteomes" id="UP000284731"/>
    </source>
</evidence>
<dbReference type="EMBL" id="QRWX01000003">
    <property type="protein sequence ID" value="RGT55052.1"/>
    <property type="molecule type" value="Genomic_DNA"/>
</dbReference>
<organism evidence="1 2">
    <name type="scientific">Solobacterium moorei</name>
    <dbReference type="NCBI Taxonomy" id="102148"/>
    <lineage>
        <taxon>Bacteria</taxon>
        <taxon>Bacillati</taxon>
        <taxon>Bacillota</taxon>
        <taxon>Erysipelotrichia</taxon>
        <taxon>Erysipelotrichales</taxon>
        <taxon>Erysipelotrichaceae</taxon>
        <taxon>Solobacterium</taxon>
    </lineage>
</organism>
<dbReference type="AlphaFoldDB" id="A0A412PCY2"/>
<evidence type="ECO:0000313" key="1">
    <source>
        <dbReference type="EMBL" id="RGT55052.1"/>
    </source>
</evidence>
<proteinExistence type="predicted"/>
<protein>
    <submittedName>
        <fullName evidence="1">Uncharacterized protein</fullName>
    </submittedName>
</protein>
<reference evidence="1 2" key="1">
    <citation type="submission" date="2018-08" db="EMBL/GenBank/DDBJ databases">
        <title>A genome reference for cultivated species of the human gut microbiota.</title>
        <authorList>
            <person name="Zou Y."/>
            <person name="Xue W."/>
            <person name="Luo G."/>
        </authorList>
    </citation>
    <scope>NUCLEOTIDE SEQUENCE [LARGE SCALE GENOMIC DNA]</scope>
    <source>
        <strain evidence="1 2">AF18-46</strain>
    </source>
</reference>
<accession>A0A412PCY2</accession>
<dbReference type="Proteomes" id="UP000284731">
    <property type="component" value="Unassembled WGS sequence"/>
</dbReference>
<name>A0A412PCY2_9FIRM</name>
<sequence length="74" mass="8860">MKLYSVTIRGLKFYFEAQISDEQYKFVDRICETIQEESQMYCAEDVFPLFINRILTETNILMTPVQISHVFRID</sequence>